<dbReference type="PROSITE" id="PS00108">
    <property type="entry name" value="PROTEIN_KINASE_ST"/>
    <property type="match status" value="1"/>
</dbReference>
<evidence type="ECO:0000256" key="6">
    <source>
        <dbReference type="PROSITE-ProRule" id="PRU10141"/>
    </source>
</evidence>
<dbReference type="InterPro" id="IPR011009">
    <property type="entry name" value="Kinase-like_dom_sf"/>
</dbReference>
<dbReference type="Proteomes" id="UP000186176">
    <property type="component" value="Unassembled WGS sequence"/>
</dbReference>
<dbReference type="GeneID" id="39977892"/>
<feature type="binding site" evidence="6">
    <location>
        <position position="346"/>
    </location>
    <ligand>
        <name>ATP</name>
        <dbReference type="ChEBI" id="CHEBI:30616"/>
    </ligand>
</feature>
<dbReference type="InterPro" id="IPR001245">
    <property type="entry name" value="Ser-Thr/Tyr_kinase_cat_dom"/>
</dbReference>
<dbReference type="PROSITE" id="PS50011">
    <property type="entry name" value="PROTEIN_KINASE_DOM"/>
    <property type="match status" value="1"/>
</dbReference>
<organism evidence="9 10">
    <name type="scientific">Cryptosporidium ubiquitum</name>
    <dbReference type="NCBI Taxonomy" id="857276"/>
    <lineage>
        <taxon>Eukaryota</taxon>
        <taxon>Sar</taxon>
        <taxon>Alveolata</taxon>
        <taxon>Apicomplexa</taxon>
        <taxon>Conoidasida</taxon>
        <taxon>Coccidia</taxon>
        <taxon>Eucoccidiorida</taxon>
        <taxon>Eimeriorina</taxon>
        <taxon>Cryptosporidiidae</taxon>
        <taxon>Cryptosporidium</taxon>
    </lineage>
</organism>
<evidence type="ECO:0000256" key="2">
    <source>
        <dbReference type="ARBA" id="ARBA00022679"/>
    </source>
</evidence>
<feature type="compositionally biased region" description="Polar residues" evidence="7">
    <location>
        <begin position="8"/>
        <end position="37"/>
    </location>
</feature>
<keyword evidence="1" id="KW-0723">Serine/threonine-protein kinase</keyword>
<evidence type="ECO:0000259" key="8">
    <source>
        <dbReference type="PROSITE" id="PS50011"/>
    </source>
</evidence>
<dbReference type="GO" id="GO:0004674">
    <property type="term" value="F:protein serine/threonine kinase activity"/>
    <property type="evidence" value="ECO:0007669"/>
    <property type="project" value="UniProtKB-KW"/>
</dbReference>
<dbReference type="PANTHER" id="PTHR44329">
    <property type="entry name" value="SERINE/THREONINE-PROTEIN KINASE TNNI3K-RELATED"/>
    <property type="match status" value="1"/>
</dbReference>
<dbReference type="AlphaFoldDB" id="A0A1J4MJ48"/>
<reference evidence="9 10" key="1">
    <citation type="submission" date="2016-10" db="EMBL/GenBank/DDBJ databases">
        <title>Reductive evolution of mitochondrial metabolism and differential evolution of invasion-related proteins in Cryptosporidium.</title>
        <authorList>
            <person name="Liu S."/>
            <person name="Roellig D.M."/>
            <person name="Guo Y."/>
            <person name="Li N."/>
            <person name="Frace M.A."/>
            <person name="Tang K."/>
            <person name="Zhang L."/>
            <person name="Feng Y."/>
            <person name="Xiao L."/>
        </authorList>
    </citation>
    <scope>NUCLEOTIDE SEQUENCE [LARGE SCALE GENOMIC DNA]</scope>
    <source>
        <strain evidence="9">39726</strain>
    </source>
</reference>
<dbReference type="OrthoDB" id="1714095at2759"/>
<proteinExistence type="predicted"/>
<dbReference type="Gene3D" id="1.10.510.10">
    <property type="entry name" value="Transferase(Phosphotransferase) domain 1"/>
    <property type="match status" value="1"/>
</dbReference>
<dbReference type="PROSITE" id="PS00107">
    <property type="entry name" value="PROTEIN_KINASE_ATP"/>
    <property type="match status" value="1"/>
</dbReference>
<evidence type="ECO:0000256" key="5">
    <source>
        <dbReference type="ARBA" id="ARBA00022840"/>
    </source>
</evidence>
<keyword evidence="10" id="KW-1185">Reference proteome</keyword>
<protein>
    <recommendedName>
        <fullName evidence="8">Protein kinase domain-containing protein</fullName>
    </recommendedName>
</protein>
<dbReference type="CDD" id="cd13999">
    <property type="entry name" value="STKc_MAP3K-like"/>
    <property type="match status" value="1"/>
</dbReference>
<keyword evidence="5 6" id="KW-0067">ATP-binding</keyword>
<keyword evidence="4" id="KW-0418">Kinase</keyword>
<comment type="caution">
    <text evidence="9">The sequence shown here is derived from an EMBL/GenBank/DDBJ whole genome shotgun (WGS) entry which is preliminary data.</text>
</comment>
<evidence type="ECO:0000256" key="1">
    <source>
        <dbReference type="ARBA" id="ARBA00022527"/>
    </source>
</evidence>
<dbReference type="InterPro" id="IPR000719">
    <property type="entry name" value="Prot_kinase_dom"/>
</dbReference>
<dbReference type="VEuPathDB" id="CryptoDB:cubi_01101"/>
<keyword evidence="3 6" id="KW-0547">Nucleotide-binding</keyword>
<evidence type="ECO:0000256" key="4">
    <source>
        <dbReference type="ARBA" id="ARBA00022777"/>
    </source>
</evidence>
<evidence type="ECO:0000256" key="7">
    <source>
        <dbReference type="SAM" id="MobiDB-lite"/>
    </source>
</evidence>
<dbReference type="Pfam" id="PF07714">
    <property type="entry name" value="PK_Tyr_Ser-Thr"/>
    <property type="match status" value="1"/>
</dbReference>
<dbReference type="SMART" id="SM00220">
    <property type="entry name" value="S_TKc"/>
    <property type="match status" value="1"/>
</dbReference>
<feature type="domain" description="Protein kinase" evidence="8">
    <location>
        <begin position="319"/>
        <end position="632"/>
    </location>
</feature>
<gene>
    <name evidence="9" type="ORF">cubi_01101</name>
</gene>
<sequence>MHSIPTILRSSKSWSNSTQRSEYNQKTNNWSDFNSNNEKPNEFCSNSTFNGKFLNRDLSRSCYKSTNLILPENYQIQNGRLFRNSSLINENNVFKQRIINGKQIETNQKASLLQNPFLLKGGKHLVSRANDLINGFGAFEMEFRPSFPNNFQEKNNKLTLCLNSSKKKIYDSLNTDYSQPVPIACNKLFRATSFLERKPSLNYSNNNSVFLQRNSNFISENCRKNSIRSCNHVKYIQEEKYNSNNLSNNQLNISSTNQENSSIFLNNKPINSKVPNFISSKFYIRNIPKISINNASSKSIKPLYNFESNNWIELNLTNIKIFSLLGIGSTSSVYSAFWRGTEVAVKILGSCPKVIKSSNSDYLNLSINKVIQSMEMNKKDSQRYSEFKNEIKIMNLLRHPNIVQYMGGNISSNPPFLICEFCSGGTLFSLLHGDSKKCSDSNKFTFSGPSINLSLYQRIKILQDIARGIHFLHSANPPIIHRDIKSLNIFLLLPIKSNLDVPIAKVGDFGLCKQLFSNKGFADGPGNLVGTYQWMAPEVLTNQTYNEYIDVYSFGMIMYEVLSNKTPFFELGVDVNPEILTEEIIKGIRPTLKYIVSDAPTEIKNIMIRCWDPQPSKRGTMLIIINELQRLMEKLANS</sequence>
<keyword evidence="2" id="KW-0808">Transferase</keyword>
<dbReference type="RefSeq" id="XP_028875450.1">
    <property type="nucleotide sequence ID" value="XM_029018113.1"/>
</dbReference>
<evidence type="ECO:0000313" key="10">
    <source>
        <dbReference type="Proteomes" id="UP000186176"/>
    </source>
</evidence>
<evidence type="ECO:0000313" key="9">
    <source>
        <dbReference type="EMBL" id="OII74257.1"/>
    </source>
</evidence>
<dbReference type="InterPro" id="IPR051681">
    <property type="entry name" value="Ser/Thr_Kinases-Pseudokinases"/>
</dbReference>
<dbReference type="InterPro" id="IPR008271">
    <property type="entry name" value="Ser/Thr_kinase_AS"/>
</dbReference>
<name>A0A1J4MJ48_9CRYT</name>
<dbReference type="SUPFAM" id="SSF56112">
    <property type="entry name" value="Protein kinase-like (PK-like)"/>
    <property type="match status" value="1"/>
</dbReference>
<accession>A0A1J4MJ48</accession>
<dbReference type="InterPro" id="IPR017441">
    <property type="entry name" value="Protein_kinase_ATP_BS"/>
</dbReference>
<dbReference type="EMBL" id="LRBP01000012">
    <property type="protein sequence ID" value="OII74257.1"/>
    <property type="molecule type" value="Genomic_DNA"/>
</dbReference>
<evidence type="ECO:0000256" key="3">
    <source>
        <dbReference type="ARBA" id="ARBA00022741"/>
    </source>
</evidence>
<dbReference type="PANTHER" id="PTHR44329:SF288">
    <property type="entry name" value="MITOGEN-ACTIVATED PROTEIN KINASE KINASE KINASE 20"/>
    <property type="match status" value="1"/>
</dbReference>
<dbReference type="GO" id="GO:0005524">
    <property type="term" value="F:ATP binding"/>
    <property type="evidence" value="ECO:0007669"/>
    <property type="project" value="UniProtKB-UniRule"/>
</dbReference>
<feature type="region of interest" description="Disordered" evidence="7">
    <location>
        <begin position="1"/>
        <end position="37"/>
    </location>
</feature>